<evidence type="ECO:0000313" key="1">
    <source>
        <dbReference type="EMBL" id="KMK52220.1"/>
    </source>
</evidence>
<comment type="caution">
    <text evidence="1">The sequence shown here is derived from an EMBL/GenBank/DDBJ whole genome shotgun (WGS) entry which is preliminary data.</text>
</comment>
<gene>
    <name evidence="1" type="ORF">RO21_02050</name>
</gene>
<dbReference type="PATRIC" id="fig|67855.3.peg.53"/>
<dbReference type="RefSeq" id="WP_047976140.1">
    <property type="nucleotide sequence ID" value="NZ_JWIZ01000010.1"/>
</dbReference>
<keyword evidence="2" id="KW-1185">Reference proteome</keyword>
<feature type="non-terminal residue" evidence="1">
    <location>
        <position position="1"/>
    </location>
</feature>
<organism evidence="1 2">
    <name type="scientific">Muribacter muris</name>
    <dbReference type="NCBI Taxonomy" id="67855"/>
    <lineage>
        <taxon>Bacteria</taxon>
        <taxon>Pseudomonadati</taxon>
        <taxon>Pseudomonadota</taxon>
        <taxon>Gammaproteobacteria</taxon>
        <taxon>Pasteurellales</taxon>
        <taxon>Pasteurellaceae</taxon>
        <taxon>Muribacter</taxon>
    </lineage>
</organism>
<evidence type="ECO:0000313" key="2">
    <source>
        <dbReference type="Proteomes" id="UP000036270"/>
    </source>
</evidence>
<reference evidence="1 2" key="1">
    <citation type="submission" date="2014-12" db="EMBL/GenBank/DDBJ databases">
        <title>Reclassification of Actinobacillus muris as Muribacter muris.</title>
        <authorList>
            <person name="Christensen H."/>
            <person name="Nicklas W."/>
            <person name="Bisgaard M."/>
        </authorList>
    </citation>
    <scope>NUCLEOTIDE SEQUENCE [LARGE SCALE GENOMIC DNA]</scope>
    <source>
        <strain evidence="1 2">Ackerman80-443D</strain>
    </source>
</reference>
<dbReference type="AlphaFoldDB" id="A0A0J5P910"/>
<dbReference type="Proteomes" id="UP000036270">
    <property type="component" value="Unassembled WGS sequence"/>
</dbReference>
<protein>
    <submittedName>
        <fullName evidence="1">Uncharacterized protein</fullName>
    </submittedName>
</protein>
<name>A0A0J5P910_9PAST</name>
<sequence length="89" mass="9936">GGSRGINARGLQCVFVEKVFRLIPCPLSDKVIHRIILLMQLKALRGVTCNFIAVGIVIAKKLQYLTACVRDSTFLMILASKFYGYDVLF</sequence>
<proteinExistence type="predicted"/>
<dbReference type="EMBL" id="JWIZ01000010">
    <property type="protein sequence ID" value="KMK52220.1"/>
    <property type="molecule type" value="Genomic_DNA"/>
</dbReference>
<accession>A0A0J5P910</accession>